<organism evidence="7 8">
    <name type="scientific">Sphingobacterium spiritivorum</name>
    <name type="common">Flavobacterium spiritivorum</name>
    <dbReference type="NCBI Taxonomy" id="258"/>
    <lineage>
        <taxon>Bacteria</taxon>
        <taxon>Pseudomonadati</taxon>
        <taxon>Bacteroidota</taxon>
        <taxon>Sphingobacteriia</taxon>
        <taxon>Sphingobacteriales</taxon>
        <taxon>Sphingobacteriaceae</taxon>
        <taxon>Sphingobacterium</taxon>
    </lineage>
</organism>
<sequence>MKDKLLRYSLGSDLIIYALRCLIGFGIGYYIYWKFPEKELYWMLISVVLVISPEEKDAKKLAIERFKSNFIGSVIGLFCYFIPVHQVFMMLIGIILSIIVCRLFNILTVARTSMVALIIVLVHEQQQHSYFSAFERFLSVGMGCFIGLMVTLVTSYFINKLRRKLNLVRETDINTD</sequence>
<proteinExistence type="predicted"/>
<gene>
    <name evidence="7" type="ORF">NCTC11388_04058</name>
</gene>
<keyword evidence="3 5" id="KW-1133">Transmembrane helix</keyword>
<feature type="transmembrane region" description="Helical" evidence="5">
    <location>
        <begin position="137"/>
        <end position="159"/>
    </location>
</feature>
<feature type="transmembrane region" description="Helical" evidence="5">
    <location>
        <begin position="103"/>
        <end position="122"/>
    </location>
</feature>
<dbReference type="EMBL" id="UGYW01000002">
    <property type="protein sequence ID" value="SUJ27035.1"/>
    <property type="molecule type" value="Genomic_DNA"/>
</dbReference>
<dbReference type="GO" id="GO:0016020">
    <property type="term" value="C:membrane"/>
    <property type="evidence" value="ECO:0007669"/>
    <property type="project" value="UniProtKB-SubCell"/>
</dbReference>
<dbReference type="Pfam" id="PF13515">
    <property type="entry name" value="FUSC_2"/>
    <property type="match status" value="1"/>
</dbReference>
<name>A0A380CSZ9_SPHSI</name>
<feature type="transmembrane region" description="Helical" evidence="5">
    <location>
        <begin position="14"/>
        <end position="33"/>
    </location>
</feature>
<evidence type="ECO:0000256" key="5">
    <source>
        <dbReference type="SAM" id="Phobius"/>
    </source>
</evidence>
<reference evidence="7 8" key="1">
    <citation type="submission" date="2018-06" db="EMBL/GenBank/DDBJ databases">
        <authorList>
            <consortium name="Pathogen Informatics"/>
            <person name="Doyle S."/>
        </authorList>
    </citation>
    <scope>NUCLEOTIDE SEQUENCE [LARGE SCALE GENOMIC DNA]</scope>
    <source>
        <strain evidence="7 8">NCTC11388</strain>
    </source>
</reference>
<evidence type="ECO:0000256" key="1">
    <source>
        <dbReference type="ARBA" id="ARBA00004141"/>
    </source>
</evidence>
<dbReference type="RefSeq" id="WP_003006509.1">
    <property type="nucleotide sequence ID" value="NZ_CP068082.1"/>
</dbReference>
<keyword evidence="2 5" id="KW-0812">Transmembrane</keyword>
<evidence type="ECO:0000313" key="8">
    <source>
        <dbReference type="Proteomes" id="UP000254893"/>
    </source>
</evidence>
<comment type="subcellular location">
    <subcellularLocation>
        <location evidence="1">Membrane</location>
        <topology evidence="1">Multi-pass membrane protein</topology>
    </subcellularLocation>
</comment>
<protein>
    <submittedName>
        <fullName evidence="7">Predicted membrane protein</fullName>
    </submittedName>
</protein>
<evidence type="ECO:0000256" key="4">
    <source>
        <dbReference type="ARBA" id="ARBA00023136"/>
    </source>
</evidence>
<feature type="domain" description="Integral membrane bound transporter" evidence="6">
    <location>
        <begin position="29"/>
        <end position="150"/>
    </location>
</feature>
<evidence type="ECO:0000256" key="3">
    <source>
        <dbReference type="ARBA" id="ARBA00022989"/>
    </source>
</evidence>
<evidence type="ECO:0000313" key="7">
    <source>
        <dbReference type="EMBL" id="SUJ27035.1"/>
    </source>
</evidence>
<dbReference type="AlphaFoldDB" id="A0A380CSZ9"/>
<keyword evidence="4 5" id="KW-0472">Membrane</keyword>
<dbReference type="InterPro" id="IPR049453">
    <property type="entry name" value="Memb_transporter_dom"/>
</dbReference>
<accession>A0A380CSZ9</accession>
<evidence type="ECO:0000259" key="6">
    <source>
        <dbReference type="Pfam" id="PF13515"/>
    </source>
</evidence>
<dbReference type="Proteomes" id="UP000254893">
    <property type="component" value="Unassembled WGS sequence"/>
</dbReference>
<feature type="transmembrane region" description="Helical" evidence="5">
    <location>
        <begin position="70"/>
        <end position="96"/>
    </location>
</feature>
<evidence type="ECO:0000256" key="2">
    <source>
        <dbReference type="ARBA" id="ARBA00022692"/>
    </source>
</evidence>